<dbReference type="InterPro" id="IPR036770">
    <property type="entry name" value="Ankyrin_rpt-contain_sf"/>
</dbReference>
<accession>A0A5J5EIQ9</accession>
<proteinExistence type="predicted"/>
<gene>
    <name evidence="2" type="ORF">FN846DRAFT_1024665</name>
</gene>
<dbReference type="Gene3D" id="1.25.40.20">
    <property type="entry name" value="Ankyrin repeat-containing domain"/>
    <property type="match status" value="1"/>
</dbReference>
<evidence type="ECO:0008006" key="4">
    <source>
        <dbReference type="Google" id="ProtNLM"/>
    </source>
</evidence>
<feature type="compositionally biased region" description="Basic and acidic residues" evidence="1">
    <location>
        <begin position="45"/>
        <end position="63"/>
    </location>
</feature>
<dbReference type="InParanoid" id="A0A5J5EIQ9"/>
<organism evidence="2 3">
    <name type="scientific">Sphaerosporella brunnea</name>
    <dbReference type="NCBI Taxonomy" id="1250544"/>
    <lineage>
        <taxon>Eukaryota</taxon>
        <taxon>Fungi</taxon>
        <taxon>Dikarya</taxon>
        <taxon>Ascomycota</taxon>
        <taxon>Pezizomycotina</taxon>
        <taxon>Pezizomycetes</taxon>
        <taxon>Pezizales</taxon>
        <taxon>Pyronemataceae</taxon>
        <taxon>Sphaerosporella</taxon>
    </lineage>
</organism>
<comment type="caution">
    <text evidence="2">The sequence shown here is derived from an EMBL/GenBank/DDBJ whole genome shotgun (WGS) entry which is preliminary data.</text>
</comment>
<name>A0A5J5EIQ9_9PEZI</name>
<dbReference type="AlphaFoldDB" id="A0A5J5EIQ9"/>
<protein>
    <recommendedName>
        <fullName evidence="4">Ankyrin repeat-containing domain protein</fullName>
    </recommendedName>
</protein>
<feature type="compositionally biased region" description="Polar residues" evidence="1">
    <location>
        <begin position="67"/>
        <end position="86"/>
    </location>
</feature>
<dbReference type="EMBL" id="VXIS01000286">
    <property type="protein sequence ID" value="KAA8895134.1"/>
    <property type="molecule type" value="Genomic_DNA"/>
</dbReference>
<evidence type="ECO:0000256" key="1">
    <source>
        <dbReference type="SAM" id="MobiDB-lite"/>
    </source>
</evidence>
<dbReference type="SUPFAM" id="SSF48403">
    <property type="entry name" value="Ankyrin repeat"/>
    <property type="match status" value="1"/>
</dbReference>
<reference evidence="2 3" key="1">
    <citation type="submission" date="2019-09" db="EMBL/GenBank/DDBJ databases">
        <title>Draft genome of the ectomycorrhizal ascomycete Sphaerosporella brunnea.</title>
        <authorList>
            <consortium name="DOE Joint Genome Institute"/>
            <person name="Benucci G.M."/>
            <person name="Marozzi G."/>
            <person name="Antonielli L."/>
            <person name="Sanchez S."/>
            <person name="Marco P."/>
            <person name="Wang X."/>
            <person name="Falini L.B."/>
            <person name="Barry K."/>
            <person name="Haridas S."/>
            <person name="Lipzen A."/>
            <person name="Labutti K."/>
            <person name="Grigoriev I.V."/>
            <person name="Murat C."/>
            <person name="Martin F."/>
            <person name="Albertini E."/>
            <person name="Donnini D."/>
            <person name="Bonito G."/>
        </authorList>
    </citation>
    <scope>NUCLEOTIDE SEQUENCE [LARGE SCALE GENOMIC DNA]</scope>
    <source>
        <strain evidence="2 3">Sb_GMNB300</strain>
    </source>
</reference>
<feature type="region of interest" description="Disordered" evidence="1">
    <location>
        <begin position="42"/>
        <end position="99"/>
    </location>
</feature>
<feature type="compositionally biased region" description="Polar residues" evidence="1">
    <location>
        <begin position="8"/>
        <end position="28"/>
    </location>
</feature>
<keyword evidence="3" id="KW-1185">Reference proteome</keyword>
<sequence length="263" mass="28660">MTFRSFHSYRTQHGTGNTTTMQVGDSAPSQKLRDLAMSFLSRQPKAADAERWAEETTKNHTFEDNTADISGNTTAPEPTTDVTETTQESRDELDNPTTTEEIAALGAERTETEEDTTKRDDDILLDVDVAKYEHPNHVVQALLQAAERGHDTILELVLSAHKNGEVSGPGITSIKDADLASALSLAACSGQRNAVAKLIAAGVDAKACPDAYNASPLTLLGVMATMRKLPCFWRKGLKYPHAQRKQERRHCTLPPNMGRTVGS</sequence>
<dbReference type="Proteomes" id="UP000326924">
    <property type="component" value="Unassembled WGS sequence"/>
</dbReference>
<evidence type="ECO:0000313" key="2">
    <source>
        <dbReference type="EMBL" id="KAA8895134.1"/>
    </source>
</evidence>
<feature type="region of interest" description="Disordered" evidence="1">
    <location>
        <begin position="244"/>
        <end position="263"/>
    </location>
</feature>
<feature type="region of interest" description="Disordered" evidence="1">
    <location>
        <begin position="1"/>
        <end position="28"/>
    </location>
</feature>
<evidence type="ECO:0000313" key="3">
    <source>
        <dbReference type="Proteomes" id="UP000326924"/>
    </source>
</evidence>